<reference evidence="1 2" key="1">
    <citation type="submission" date="2015-12" db="EMBL/GenBank/DDBJ databases">
        <authorList>
            <person name="Shamseldin A."/>
            <person name="Moawad H."/>
            <person name="Abd El-Rahim W.M."/>
            <person name="Sadowsky M.J."/>
        </authorList>
    </citation>
    <scope>NUCLEOTIDE SEQUENCE [LARGE SCALE GENOMIC DNA]</scope>
    <source>
        <strain evidence="1 2">D7</strain>
    </source>
</reference>
<evidence type="ECO:0000313" key="2">
    <source>
        <dbReference type="Proteomes" id="UP000063991"/>
    </source>
</evidence>
<protein>
    <submittedName>
        <fullName evidence="1">Transglutaminase</fullName>
    </submittedName>
</protein>
<dbReference type="Pfam" id="PF06035">
    <property type="entry name" value="Peptidase_C93"/>
    <property type="match status" value="1"/>
</dbReference>
<proteinExistence type="predicted"/>
<accession>A0A126PYX4</accession>
<gene>
    <name evidence="1" type="ORF">AVL55_08165</name>
</gene>
<dbReference type="AlphaFoldDB" id="A0A126PYX4"/>
<organism evidence="1 2">
    <name type="scientific">Alteromonas macleodii</name>
    <name type="common">Pseudoalteromonas macleodii</name>
    <dbReference type="NCBI Taxonomy" id="28108"/>
    <lineage>
        <taxon>Bacteria</taxon>
        <taxon>Pseudomonadati</taxon>
        <taxon>Pseudomonadota</taxon>
        <taxon>Gammaproteobacteria</taxon>
        <taxon>Alteromonadales</taxon>
        <taxon>Alteromonadaceae</taxon>
        <taxon>Alteromonas/Salinimonas group</taxon>
        <taxon>Alteromonas</taxon>
    </lineage>
</organism>
<dbReference type="InterPro" id="IPR010319">
    <property type="entry name" value="Transglutaminase-like_Cys_pept"/>
</dbReference>
<dbReference type="Gene3D" id="3.10.620.30">
    <property type="match status" value="1"/>
</dbReference>
<dbReference type="Proteomes" id="UP000063991">
    <property type="component" value="Chromosome"/>
</dbReference>
<dbReference type="PANTHER" id="PTHR39327">
    <property type="match status" value="1"/>
</dbReference>
<sequence>MHQKKRSCSPFLALLTARGMLSAARMVVIVGCTLLAITSPIAQQKTVFTPQVYARIGSLYGTEASENVAKWRQLVSELQSEDLDEKLYEINRFFNRFDFVDDLVHWQQKDYWATPIEFISTGAGDCEDYTIAKYFSLLELGIPEQQLRLMYVTALELRQPHMVLAYYETPTSIPLVLDNINRRILPANKRRDLSPIYSFNGNGLWAAKAMGTGRKLRGSGPMKMWDDMVERLDRVMYGDKQE</sequence>
<name>A0A126PYX4_ALTMA</name>
<dbReference type="EMBL" id="CP014323">
    <property type="protein sequence ID" value="AMJ98135.1"/>
    <property type="molecule type" value="Genomic_DNA"/>
</dbReference>
<evidence type="ECO:0000313" key="1">
    <source>
        <dbReference type="EMBL" id="AMJ98135.1"/>
    </source>
</evidence>
<dbReference type="PANTHER" id="PTHR39327:SF1">
    <property type="entry name" value="BLR5470 PROTEIN"/>
    <property type="match status" value="1"/>
</dbReference>